<feature type="region of interest" description="Disordered" evidence="2">
    <location>
        <begin position="427"/>
        <end position="466"/>
    </location>
</feature>
<organism evidence="3 4">
    <name type="scientific">Blyttiomyces helicus</name>
    <dbReference type="NCBI Taxonomy" id="388810"/>
    <lineage>
        <taxon>Eukaryota</taxon>
        <taxon>Fungi</taxon>
        <taxon>Fungi incertae sedis</taxon>
        <taxon>Chytridiomycota</taxon>
        <taxon>Chytridiomycota incertae sedis</taxon>
        <taxon>Chytridiomycetes</taxon>
        <taxon>Chytridiomycetes incertae sedis</taxon>
        <taxon>Blyttiomyces</taxon>
    </lineage>
</organism>
<dbReference type="EMBL" id="KZ998144">
    <property type="protein sequence ID" value="RKO86498.1"/>
    <property type="molecule type" value="Genomic_DNA"/>
</dbReference>
<keyword evidence="4" id="KW-1185">Reference proteome</keyword>
<dbReference type="Gene3D" id="1.25.40.10">
    <property type="entry name" value="Tetratricopeptide repeat domain"/>
    <property type="match status" value="2"/>
</dbReference>
<dbReference type="PROSITE" id="PS51375">
    <property type="entry name" value="PPR"/>
    <property type="match status" value="1"/>
</dbReference>
<evidence type="ECO:0000256" key="1">
    <source>
        <dbReference type="PROSITE-ProRule" id="PRU00708"/>
    </source>
</evidence>
<dbReference type="Proteomes" id="UP000269721">
    <property type="component" value="Unassembled WGS sequence"/>
</dbReference>
<proteinExistence type="predicted"/>
<evidence type="ECO:0000256" key="2">
    <source>
        <dbReference type="SAM" id="MobiDB-lite"/>
    </source>
</evidence>
<feature type="region of interest" description="Disordered" evidence="2">
    <location>
        <begin position="1"/>
        <end position="79"/>
    </location>
</feature>
<dbReference type="Pfam" id="PF13812">
    <property type="entry name" value="PPR_3"/>
    <property type="match status" value="1"/>
</dbReference>
<evidence type="ECO:0000313" key="4">
    <source>
        <dbReference type="Proteomes" id="UP000269721"/>
    </source>
</evidence>
<dbReference type="NCBIfam" id="TIGR00756">
    <property type="entry name" value="PPR"/>
    <property type="match status" value="1"/>
</dbReference>
<dbReference type="AlphaFoldDB" id="A0A4P9W6E2"/>
<protein>
    <recommendedName>
        <fullName evidence="5">Pentacotripeptide-repeat region of PRORP domain-containing protein</fullName>
    </recommendedName>
</protein>
<feature type="compositionally biased region" description="Polar residues" evidence="2">
    <location>
        <begin position="1"/>
        <end position="14"/>
    </location>
</feature>
<dbReference type="InterPro" id="IPR002885">
    <property type="entry name" value="PPR_rpt"/>
</dbReference>
<evidence type="ECO:0008006" key="5">
    <source>
        <dbReference type="Google" id="ProtNLM"/>
    </source>
</evidence>
<dbReference type="PANTHER" id="PTHR46862:SF3">
    <property type="entry name" value="OS07G0661900 PROTEIN"/>
    <property type="match status" value="1"/>
</dbReference>
<reference evidence="4" key="1">
    <citation type="journal article" date="2018" name="Nat. Microbiol.">
        <title>Leveraging single-cell genomics to expand the fungal tree of life.</title>
        <authorList>
            <person name="Ahrendt S.R."/>
            <person name="Quandt C.A."/>
            <person name="Ciobanu D."/>
            <person name="Clum A."/>
            <person name="Salamov A."/>
            <person name="Andreopoulos B."/>
            <person name="Cheng J.F."/>
            <person name="Woyke T."/>
            <person name="Pelin A."/>
            <person name="Henrissat B."/>
            <person name="Reynolds N.K."/>
            <person name="Benny G.L."/>
            <person name="Smith M.E."/>
            <person name="James T.Y."/>
            <person name="Grigoriev I.V."/>
        </authorList>
    </citation>
    <scope>NUCLEOTIDE SEQUENCE [LARGE SCALE GENOMIC DNA]</scope>
</reference>
<feature type="compositionally biased region" description="Low complexity" evidence="2">
    <location>
        <begin position="427"/>
        <end position="441"/>
    </location>
</feature>
<name>A0A4P9W6E2_9FUNG</name>
<sequence>MACRCSLTSTSARWSPSFGPFPACRTPTPRFAQPPTPTRLSSSASRKPPLPTPHNRPSHHHSEILLANAPSRKTASTNPRKFKLSEAAPVADGAPPPPVAVTALRKALQRSVVEHAVPPYRTLRSRNFAGLTTADMNLLLLKFRGHPAVTGHDPDRLDAVASQIWTAMTNSHRVSVQMGVPPVLAPDAQTYELLLGYFALSGNVVLVRRALTEMNERGITAKTPAVRASVAAAHARAGEDDVADEFLAKFVAAENVRWKQLAGLAVRESETREARIAHVYGAVVQAYSAAGNHKRMVELVAKMMKLNVPTTAGIDVSFLALFRRTGQVDRAIALLDSRAKQLESGVDVALPTAAWNMVLETCLAASRTDEAKALLNRMEALGDRIKWDPSTERLRAQCFAQMGDEVAAWKALIQSVELAGGFPEWTDPSSSSSTALSTSFDPSPPFANPSSSSPSPPSPSSARRQRWSAPILRSTALKLDFARMHGPLLPGIDPVRATLAKAGVESAAAQYFALTTLMDGYSRRGDHASTAAILHEMQHSLARHVDGPAHELLISAYLRAGELDVACRALRSMRKFGLKPSRQVFASVLRALAATDVDDSNLDGVLAAMRLDGVHLDTRVLDEMRETFDERNLAWRKIRNKLGMKM</sequence>
<dbReference type="Pfam" id="PF01535">
    <property type="entry name" value="PPR"/>
    <property type="match status" value="3"/>
</dbReference>
<dbReference type="PANTHER" id="PTHR46862">
    <property type="entry name" value="OS07G0661900 PROTEIN"/>
    <property type="match status" value="1"/>
</dbReference>
<feature type="repeat" description="PPR" evidence="1">
    <location>
        <begin position="546"/>
        <end position="580"/>
    </location>
</feature>
<dbReference type="InterPro" id="IPR011990">
    <property type="entry name" value="TPR-like_helical_dom_sf"/>
</dbReference>
<evidence type="ECO:0000313" key="3">
    <source>
        <dbReference type="EMBL" id="RKO86498.1"/>
    </source>
</evidence>
<gene>
    <name evidence="3" type="ORF">BDK51DRAFT_47786</name>
</gene>
<accession>A0A4P9W6E2</accession>